<keyword evidence="3" id="KW-0663">Pyridoxal phosphate</keyword>
<dbReference type="InterPro" id="IPR015421">
    <property type="entry name" value="PyrdxlP-dep_Trfase_major"/>
</dbReference>
<dbReference type="InterPro" id="IPR000192">
    <property type="entry name" value="Aminotrans_V_dom"/>
</dbReference>
<dbReference type="PANTHER" id="PTHR43586:SF8">
    <property type="entry name" value="CYSTEINE DESULFURASE 1, CHLOROPLASTIC"/>
    <property type="match status" value="1"/>
</dbReference>
<evidence type="ECO:0000313" key="8">
    <source>
        <dbReference type="Proteomes" id="UP000249522"/>
    </source>
</evidence>
<comment type="catalytic activity">
    <reaction evidence="4">
        <text>(sulfur carrier)-H + L-cysteine = (sulfur carrier)-SH + L-alanine</text>
        <dbReference type="Rhea" id="RHEA:43892"/>
        <dbReference type="Rhea" id="RHEA-COMP:14737"/>
        <dbReference type="Rhea" id="RHEA-COMP:14739"/>
        <dbReference type="ChEBI" id="CHEBI:29917"/>
        <dbReference type="ChEBI" id="CHEBI:35235"/>
        <dbReference type="ChEBI" id="CHEBI:57972"/>
        <dbReference type="ChEBI" id="CHEBI:64428"/>
        <dbReference type="EC" id="2.8.1.7"/>
    </reaction>
</comment>
<evidence type="ECO:0000256" key="2">
    <source>
        <dbReference type="ARBA" id="ARBA00010447"/>
    </source>
</evidence>
<dbReference type="Pfam" id="PF00266">
    <property type="entry name" value="Aminotran_5"/>
    <property type="match status" value="1"/>
</dbReference>
<dbReference type="AlphaFoldDB" id="A0A2W1LN48"/>
<keyword evidence="8" id="KW-1185">Reference proteome</keyword>
<comment type="caution">
    <text evidence="7">The sequence shown here is derived from an EMBL/GenBank/DDBJ whole genome shotgun (WGS) entry which is preliminary data.</text>
</comment>
<dbReference type="PANTHER" id="PTHR43586">
    <property type="entry name" value="CYSTEINE DESULFURASE"/>
    <property type="match status" value="1"/>
</dbReference>
<keyword evidence="7" id="KW-0032">Aminotransferase</keyword>
<evidence type="ECO:0000256" key="1">
    <source>
        <dbReference type="ARBA" id="ARBA00001933"/>
    </source>
</evidence>
<evidence type="ECO:0000256" key="3">
    <source>
        <dbReference type="ARBA" id="ARBA00022898"/>
    </source>
</evidence>
<sequence length="429" mass="48443">MAVEELERMCMFMGTPTISPSPVESAAMQQTNWEAVRRQFRLSTDYIHLASSQFIASHPEPVRLAIEAYRDEIDLNPVQCTLANENKQAQRVREAAAGYLGMQDPNQIALTDSTTMGLGLLYMGLTLTKDQEIVAPEDDYYSHLEAIRMCARRTGASYRHFKLYDDLNTVTVDNIISAVMGAITDKTRVVGLSWVHSNTGLKLPIRHIGEEIEKLNQSRDEQAKVIFIVDGVHGFGIETETFAELKCDFLVAGTHKWLYGPRGTGIIAGRDQAWQLIDPVIPTFTEVMGDVIQHKQRPERMTGKQMTPGGFHSLEHRWALTDAFKFVNSIGKEQIKERVHALNRYCKERLQRMDHVTLHTPVSERLSAGIIAFEVDGYSTKQTVAHLLSHHIVCTAAPYYISYARFTPGIYNTNEEIDEALRVISDMKK</sequence>
<evidence type="ECO:0000313" key="7">
    <source>
        <dbReference type="EMBL" id="PZD96315.1"/>
    </source>
</evidence>
<dbReference type="GO" id="GO:0008483">
    <property type="term" value="F:transaminase activity"/>
    <property type="evidence" value="ECO:0007669"/>
    <property type="project" value="UniProtKB-KW"/>
</dbReference>
<evidence type="ECO:0000256" key="5">
    <source>
        <dbReference type="RuleBase" id="RU004504"/>
    </source>
</evidence>
<dbReference type="InterPro" id="IPR015424">
    <property type="entry name" value="PyrdxlP-dep_Trfase"/>
</dbReference>
<dbReference type="Gene3D" id="3.90.1150.10">
    <property type="entry name" value="Aspartate Aminotransferase, domain 1"/>
    <property type="match status" value="1"/>
</dbReference>
<dbReference type="InterPro" id="IPR020578">
    <property type="entry name" value="Aminotrans_V_PyrdxlP_BS"/>
</dbReference>
<dbReference type="InterPro" id="IPR015422">
    <property type="entry name" value="PyrdxlP-dep_Trfase_small"/>
</dbReference>
<dbReference type="Proteomes" id="UP000249522">
    <property type="component" value="Unassembled WGS sequence"/>
</dbReference>
<dbReference type="GO" id="GO:0031071">
    <property type="term" value="F:cysteine desulfurase activity"/>
    <property type="evidence" value="ECO:0007669"/>
    <property type="project" value="UniProtKB-EC"/>
</dbReference>
<organism evidence="7 8">
    <name type="scientific">Paenibacillus sambharensis</name>
    <dbReference type="NCBI Taxonomy" id="1803190"/>
    <lineage>
        <taxon>Bacteria</taxon>
        <taxon>Bacillati</taxon>
        <taxon>Bacillota</taxon>
        <taxon>Bacilli</taxon>
        <taxon>Bacillales</taxon>
        <taxon>Paenibacillaceae</taxon>
        <taxon>Paenibacillus</taxon>
    </lineage>
</organism>
<gene>
    <name evidence="7" type="ORF">DNH61_08965</name>
</gene>
<dbReference type="SUPFAM" id="SSF53383">
    <property type="entry name" value="PLP-dependent transferases"/>
    <property type="match status" value="1"/>
</dbReference>
<evidence type="ECO:0000259" key="6">
    <source>
        <dbReference type="Pfam" id="PF00266"/>
    </source>
</evidence>
<dbReference type="EMBL" id="QKRB01000041">
    <property type="protein sequence ID" value="PZD96315.1"/>
    <property type="molecule type" value="Genomic_DNA"/>
</dbReference>
<accession>A0A2W1LN48</accession>
<protein>
    <submittedName>
        <fullName evidence="7">Aminotransferase class V-fold PLP-dependent enzyme</fullName>
    </submittedName>
</protein>
<keyword evidence="7" id="KW-0808">Transferase</keyword>
<comment type="cofactor">
    <cofactor evidence="1 5">
        <name>pyridoxal 5'-phosphate</name>
        <dbReference type="ChEBI" id="CHEBI:597326"/>
    </cofactor>
</comment>
<evidence type="ECO:0000256" key="4">
    <source>
        <dbReference type="ARBA" id="ARBA00050776"/>
    </source>
</evidence>
<dbReference type="PROSITE" id="PS00595">
    <property type="entry name" value="AA_TRANSFER_CLASS_5"/>
    <property type="match status" value="1"/>
</dbReference>
<feature type="domain" description="Aminotransferase class V" evidence="6">
    <location>
        <begin position="85"/>
        <end position="417"/>
    </location>
</feature>
<comment type="similarity">
    <text evidence="2">Belongs to the class-V pyridoxal-phosphate-dependent aminotransferase family. Csd subfamily.</text>
</comment>
<proteinExistence type="inferred from homology"/>
<name>A0A2W1LN48_9BACL</name>
<dbReference type="Gene3D" id="3.40.640.10">
    <property type="entry name" value="Type I PLP-dependent aspartate aminotransferase-like (Major domain)"/>
    <property type="match status" value="1"/>
</dbReference>
<reference evidence="7 8" key="1">
    <citation type="submission" date="2018-06" db="EMBL/GenBank/DDBJ databases">
        <title>Paenibacillus imtechensis sp. nov.</title>
        <authorList>
            <person name="Pinnaka A.K."/>
            <person name="Singh H."/>
            <person name="Kaur M."/>
        </authorList>
    </citation>
    <scope>NUCLEOTIDE SEQUENCE [LARGE SCALE GENOMIC DNA]</scope>
    <source>
        <strain evidence="7 8">SMB1</strain>
    </source>
</reference>